<gene>
    <name evidence="1" type="ORF">DN752_10730</name>
</gene>
<evidence type="ECO:0000313" key="2">
    <source>
        <dbReference type="Proteomes" id="UP000248688"/>
    </source>
</evidence>
<dbReference type="EMBL" id="CP030041">
    <property type="protein sequence ID" value="AWW30562.1"/>
    <property type="molecule type" value="Genomic_DNA"/>
</dbReference>
<proteinExistence type="predicted"/>
<keyword evidence="2" id="KW-1185">Reference proteome</keyword>
<dbReference type="InterPro" id="IPR041662">
    <property type="entry name" value="SusD-like_2"/>
</dbReference>
<dbReference type="PROSITE" id="PS51257">
    <property type="entry name" value="PROKAR_LIPOPROTEIN"/>
    <property type="match status" value="1"/>
</dbReference>
<reference evidence="1 2" key="1">
    <citation type="submission" date="2018-06" db="EMBL/GenBank/DDBJ databases">
        <title>Echinicola strongylocentroti sp. nov., isolated from a sea urchin Strongylocentrotus intermedius.</title>
        <authorList>
            <person name="Bae S.S."/>
        </authorList>
    </citation>
    <scope>NUCLEOTIDE SEQUENCE [LARGE SCALE GENOMIC DNA]</scope>
    <source>
        <strain evidence="1 2">MEBiC08714</strain>
    </source>
</reference>
<sequence length="490" mass="55846">MKNILILFAALIGLASCDNLEEMNVNPNLPTETHPQLLLTNIEWEAFRSYGGTSPLYALKMLVQTDGENTNQYYKWARGSYGAYSDMRDVTKMIEEGERIGDMTYVALGKFFRAYHFYNLTLTFGDVPYSAALQGEDEENYAPAYDSQEAVFEGILTELKEANDLLAESNNIIAGDIIYDGDLTSWRKLINAFRLKVMLTLSEKTGSVDVSEFSTIYQNQPLMENVEENGQVVFLDQQNNRYPTFNSSSFSSGMYMDSTFIQQLQDRLDPRLFIYSTQTKSAKEAGKAIDDFTAYEGGDPAAPYAEVNEKATEGNVSKVNERYHQDPVNEPYMLLGYSEQQLILAEAAVRGWISADAGMLYESAVKASFKFYELYSEEYAAYVTEEAATDYLANSINNFASASSEEEQIQLVIMQKYLQSFFQLGWTSFYEYHRAGGYPSFRRPEGVEIPYRWIYPQSEYNYNATNVTEAITRQFGEGNDQINQMPWWLE</sequence>
<organism evidence="1 2">
    <name type="scientific">Echinicola strongylocentroti</name>
    <dbReference type="NCBI Taxonomy" id="1795355"/>
    <lineage>
        <taxon>Bacteria</taxon>
        <taxon>Pseudomonadati</taxon>
        <taxon>Bacteroidota</taxon>
        <taxon>Cytophagia</taxon>
        <taxon>Cytophagales</taxon>
        <taxon>Cyclobacteriaceae</taxon>
        <taxon>Echinicola</taxon>
    </lineage>
</organism>
<dbReference type="Gene3D" id="1.25.40.390">
    <property type="match status" value="1"/>
</dbReference>
<evidence type="ECO:0000313" key="1">
    <source>
        <dbReference type="EMBL" id="AWW30562.1"/>
    </source>
</evidence>
<dbReference type="KEGG" id="est:DN752_10730"/>
<protein>
    <submittedName>
        <fullName evidence="1">SusD/RagB family nutrient-binding outer membrane lipoprotein</fullName>
    </submittedName>
</protein>
<dbReference type="OrthoDB" id="973072at2"/>
<dbReference type="Pfam" id="PF12771">
    <property type="entry name" value="SusD-like_2"/>
    <property type="match status" value="1"/>
</dbReference>
<dbReference type="InterPro" id="IPR011990">
    <property type="entry name" value="TPR-like_helical_dom_sf"/>
</dbReference>
<dbReference type="RefSeq" id="WP_112783943.1">
    <property type="nucleotide sequence ID" value="NZ_CP030041.1"/>
</dbReference>
<dbReference type="Proteomes" id="UP000248688">
    <property type="component" value="Chromosome"/>
</dbReference>
<name>A0A2Z4IHG9_9BACT</name>
<accession>A0A2Z4IHG9</accession>
<dbReference type="AlphaFoldDB" id="A0A2Z4IHG9"/>
<keyword evidence="1" id="KW-0449">Lipoprotein</keyword>
<dbReference type="SUPFAM" id="SSF48452">
    <property type="entry name" value="TPR-like"/>
    <property type="match status" value="1"/>
</dbReference>